<evidence type="ECO:0000313" key="7">
    <source>
        <dbReference type="EMBL" id="SGY82036.1"/>
    </source>
</evidence>
<sequence length="394" mass="41902">MAASSTGAAATKLDQFLYQPAIVPYPLTLAFAVLLGFHGYRSASLNRSGATTACILGYITLANPLKLFGVALLVFYFAGSRATKVKALHKLSLEDRHTPEPTASASTPKRLFKAGGNRDAFQVACNALFGALCAITWRILYGGEVLEFSQDRRATWNAAKVGERWCVVDERVPSSRALVLAAIAFWACCAGDTVSRLSSLSRIPVGRVLKLLIPPTSLARIPSISQLASELGILSSTPPRLITSLRSVPRGTNGAISLWGLFVSLLGGILIGFAAAISLAWENPECSGLKVTRIVLGGGKVVLSLPWWGWIVGLGAWGGLVGSLIDSLLGATLQPSYYSLTRKKIVHSPTNPKDPQEEIIRVPGSGFAILSNNQVNLISSALTGSIVLVSHWPK</sequence>
<dbReference type="EMBL" id="FQNC01000049">
    <property type="protein sequence ID" value="SGY82036.1"/>
    <property type="molecule type" value="Genomic_DNA"/>
</dbReference>
<comment type="subcellular location">
    <subcellularLocation>
        <location evidence="1">Membrane</location>
        <topology evidence="1">Multi-pass membrane protein</topology>
    </subcellularLocation>
</comment>
<protein>
    <submittedName>
        <fullName evidence="7">BQ5605_C009g05541 protein</fullName>
    </submittedName>
</protein>
<evidence type="ECO:0000313" key="8">
    <source>
        <dbReference type="Proteomes" id="UP000249464"/>
    </source>
</evidence>
<organism evidence="7 8">
    <name type="scientific">Microbotryum silenes-dioicae</name>
    <dbReference type="NCBI Taxonomy" id="796604"/>
    <lineage>
        <taxon>Eukaryota</taxon>
        <taxon>Fungi</taxon>
        <taxon>Dikarya</taxon>
        <taxon>Basidiomycota</taxon>
        <taxon>Pucciniomycotina</taxon>
        <taxon>Microbotryomycetes</taxon>
        <taxon>Microbotryales</taxon>
        <taxon>Microbotryaceae</taxon>
        <taxon>Microbotryum</taxon>
    </lineage>
</organism>
<dbReference type="InterPro" id="IPR002794">
    <property type="entry name" value="DUF92_TMEM19"/>
</dbReference>
<comment type="similarity">
    <text evidence="2">Belongs to the TMEM19 family.</text>
</comment>
<feature type="transmembrane region" description="Helical" evidence="6">
    <location>
        <begin position="21"/>
        <end position="40"/>
    </location>
</feature>
<evidence type="ECO:0000256" key="6">
    <source>
        <dbReference type="SAM" id="Phobius"/>
    </source>
</evidence>
<dbReference type="PANTHER" id="PTHR13353">
    <property type="entry name" value="TRANSMEMBRANE PROTEIN 19"/>
    <property type="match status" value="1"/>
</dbReference>
<reference evidence="7 8" key="1">
    <citation type="submission" date="2016-11" db="EMBL/GenBank/DDBJ databases">
        <authorList>
            <person name="Jaros S."/>
            <person name="Januszkiewicz K."/>
            <person name="Wedrychowicz H."/>
        </authorList>
    </citation>
    <scope>NUCLEOTIDE SEQUENCE [LARGE SCALE GENOMIC DNA]</scope>
</reference>
<evidence type="ECO:0000256" key="2">
    <source>
        <dbReference type="ARBA" id="ARBA00009012"/>
    </source>
</evidence>
<feature type="transmembrane region" description="Helical" evidence="6">
    <location>
        <begin position="307"/>
        <end position="333"/>
    </location>
</feature>
<accession>A0A2X0MHJ9</accession>
<dbReference type="AlphaFoldDB" id="A0A2X0MHJ9"/>
<dbReference type="PANTHER" id="PTHR13353:SF5">
    <property type="entry name" value="TRANSMEMBRANE PROTEIN 19"/>
    <property type="match status" value="1"/>
</dbReference>
<proteinExistence type="inferred from homology"/>
<name>A0A2X0MHJ9_9BASI</name>
<dbReference type="STRING" id="796604.A0A2X0MHJ9"/>
<gene>
    <name evidence="7" type="primary">BQ5605_C009g05541</name>
    <name evidence="7" type="ORF">BQ5605_C009G05541</name>
</gene>
<feature type="transmembrane region" description="Helical" evidence="6">
    <location>
        <begin position="256"/>
        <end position="281"/>
    </location>
</feature>
<feature type="transmembrane region" description="Helical" evidence="6">
    <location>
        <begin position="55"/>
        <end position="78"/>
    </location>
</feature>
<keyword evidence="8" id="KW-1185">Reference proteome</keyword>
<keyword evidence="5 6" id="KW-0472">Membrane</keyword>
<keyword evidence="3 6" id="KW-0812">Transmembrane</keyword>
<dbReference type="GO" id="GO:0016020">
    <property type="term" value="C:membrane"/>
    <property type="evidence" value="ECO:0007669"/>
    <property type="project" value="UniProtKB-SubCell"/>
</dbReference>
<dbReference type="Pfam" id="PF01940">
    <property type="entry name" value="DUF92"/>
    <property type="match status" value="2"/>
</dbReference>
<keyword evidence="4 6" id="KW-1133">Transmembrane helix</keyword>
<evidence type="ECO:0000256" key="5">
    <source>
        <dbReference type="ARBA" id="ARBA00023136"/>
    </source>
</evidence>
<evidence type="ECO:0000256" key="3">
    <source>
        <dbReference type="ARBA" id="ARBA00022692"/>
    </source>
</evidence>
<evidence type="ECO:0000256" key="4">
    <source>
        <dbReference type="ARBA" id="ARBA00022989"/>
    </source>
</evidence>
<evidence type="ECO:0000256" key="1">
    <source>
        <dbReference type="ARBA" id="ARBA00004141"/>
    </source>
</evidence>
<dbReference type="Proteomes" id="UP000249464">
    <property type="component" value="Unassembled WGS sequence"/>
</dbReference>